<dbReference type="InterPro" id="IPR036412">
    <property type="entry name" value="HAD-like_sf"/>
</dbReference>
<evidence type="ECO:0000256" key="6">
    <source>
        <dbReference type="ARBA" id="ARBA00031828"/>
    </source>
</evidence>
<dbReference type="PANTHER" id="PTHR42891:SF1">
    <property type="entry name" value="D-GLYCERO-BETA-D-MANNO-HEPTOSE-1,7-BISPHOSPHATE 7-PHOSPHATASE"/>
    <property type="match status" value="1"/>
</dbReference>
<evidence type="ECO:0000256" key="5">
    <source>
        <dbReference type="ARBA" id="ARBA00023277"/>
    </source>
</evidence>
<evidence type="ECO:0000256" key="9">
    <source>
        <dbReference type="PIRSR" id="PIRSR004682-3"/>
    </source>
</evidence>
<feature type="site" description="Stabilizes the phosphoryl group" evidence="9">
    <location>
        <position position="66"/>
    </location>
</feature>
<keyword evidence="3 10" id="KW-0479">Metal-binding</keyword>
<dbReference type="InterPro" id="IPR023214">
    <property type="entry name" value="HAD_sf"/>
</dbReference>
<sequence>MHRPNPEPAALNTVPTTYPAVFLDRDGVLITDSGYPHLEEHLVLIPGAADAVRRLNALGYLVVIVTNQSGVARGLFSFEQMEGFNALLVRRLAGKGARIGAVYACPFHNEAEDPRWLHPDHPDRKPNPGMILRAIADHDIDPARSFLIGDRQSDLDAARRAGLPGFLFEGGNLDHFVRDLLGG</sequence>
<feature type="active site" description="Proton donor" evidence="8">
    <location>
        <position position="26"/>
    </location>
</feature>
<evidence type="ECO:0000256" key="1">
    <source>
        <dbReference type="ARBA" id="ARBA00004496"/>
    </source>
</evidence>
<dbReference type="Gene3D" id="3.40.50.1000">
    <property type="entry name" value="HAD superfamily/HAD-like"/>
    <property type="match status" value="1"/>
</dbReference>
<feature type="active site" description="Nucleophile" evidence="8">
    <location>
        <position position="24"/>
    </location>
</feature>
<dbReference type="AlphaFoldDB" id="A0A258HGB7"/>
<comment type="similarity">
    <text evidence="7">Belongs to the gmhB family.</text>
</comment>
<name>A0A258HGB7_9CAUL</name>
<evidence type="ECO:0000256" key="8">
    <source>
        <dbReference type="PIRSR" id="PIRSR004682-1"/>
    </source>
</evidence>
<feature type="binding site" evidence="10">
    <location>
        <position position="105"/>
    </location>
    <ligand>
        <name>Zn(2+)</name>
        <dbReference type="ChEBI" id="CHEBI:29105"/>
    </ligand>
</feature>
<dbReference type="GO" id="GO:0016791">
    <property type="term" value="F:phosphatase activity"/>
    <property type="evidence" value="ECO:0007669"/>
    <property type="project" value="InterPro"/>
</dbReference>
<organism evidence="11 12">
    <name type="scientific">Brevundimonas subvibrioides</name>
    <dbReference type="NCBI Taxonomy" id="74313"/>
    <lineage>
        <taxon>Bacteria</taxon>
        <taxon>Pseudomonadati</taxon>
        <taxon>Pseudomonadota</taxon>
        <taxon>Alphaproteobacteria</taxon>
        <taxon>Caulobacterales</taxon>
        <taxon>Caulobacteraceae</taxon>
        <taxon>Brevundimonas</taxon>
    </lineage>
</organism>
<evidence type="ECO:0000256" key="4">
    <source>
        <dbReference type="ARBA" id="ARBA00022801"/>
    </source>
</evidence>
<dbReference type="PANTHER" id="PTHR42891">
    <property type="entry name" value="D-GLYCERO-BETA-D-MANNO-HEPTOSE-1,7-BISPHOSPHATE 7-PHOSPHATASE"/>
    <property type="match status" value="1"/>
</dbReference>
<dbReference type="GO" id="GO:0046872">
    <property type="term" value="F:metal ion binding"/>
    <property type="evidence" value="ECO:0007669"/>
    <property type="project" value="UniProtKB-KW"/>
</dbReference>
<dbReference type="CDD" id="cd07503">
    <property type="entry name" value="HAD_HisB-N"/>
    <property type="match status" value="1"/>
</dbReference>
<keyword evidence="5 7" id="KW-0119">Carbohydrate metabolism</keyword>
<protein>
    <recommendedName>
        <fullName evidence="6 7">D,D-heptose 1,7-bisphosphate phosphatase</fullName>
        <ecNumber evidence="7">3.1.3.-</ecNumber>
    </recommendedName>
</protein>
<dbReference type="SUPFAM" id="SSF56784">
    <property type="entry name" value="HAD-like"/>
    <property type="match status" value="1"/>
</dbReference>
<dbReference type="NCBIfam" id="TIGR01662">
    <property type="entry name" value="HAD-SF-IIIA"/>
    <property type="match status" value="1"/>
</dbReference>
<feature type="binding site" evidence="10">
    <location>
        <position position="24"/>
    </location>
    <ligand>
        <name>Mg(2+)</name>
        <dbReference type="ChEBI" id="CHEBI:18420"/>
    </ligand>
</feature>
<comment type="caution">
    <text evidence="11">The sequence shown here is derived from an EMBL/GenBank/DDBJ whole genome shotgun (WGS) entry which is preliminary data.</text>
</comment>
<dbReference type="PIRSF" id="PIRSF004682">
    <property type="entry name" value="GmhB"/>
    <property type="match status" value="1"/>
</dbReference>
<evidence type="ECO:0000256" key="2">
    <source>
        <dbReference type="ARBA" id="ARBA00022490"/>
    </source>
</evidence>
<dbReference type="InterPro" id="IPR004446">
    <property type="entry name" value="Heptose_bisP_phosphatase"/>
</dbReference>
<dbReference type="GO" id="GO:0005737">
    <property type="term" value="C:cytoplasm"/>
    <property type="evidence" value="ECO:0007669"/>
    <property type="project" value="UniProtKB-SubCell"/>
</dbReference>
<dbReference type="Proteomes" id="UP000216147">
    <property type="component" value="Unassembled WGS sequence"/>
</dbReference>
<dbReference type="EC" id="3.1.3.-" evidence="7"/>
<feature type="binding site" evidence="10">
    <location>
        <position position="26"/>
    </location>
    <ligand>
        <name>Mg(2+)</name>
        <dbReference type="ChEBI" id="CHEBI:18420"/>
    </ligand>
</feature>
<comment type="cofactor">
    <cofactor evidence="10">
        <name>Zn(2+)</name>
        <dbReference type="ChEBI" id="CHEBI:29105"/>
    </cofactor>
</comment>
<feature type="site" description="Stabilizes the phosphoryl group" evidence="9">
    <location>
        <position position="125"/>
    </location>
</feature>
<keyword evidence="10" id="KW-0460">Magnesium</keyword>
<keyword evidence="10" id="KW-0862">Zinc</keyword>
<gene>
    <name evidence="11" type="ORF">B7Y86_11340</name>
</gene>
<dbReference type="InterPro" id="IPR006549">
    <property type="entry name" value="HAD-SF_hydro_IIIA"/>
</dbReference>
<evidence type="ECO:0000256" key="10">
    <source>
        <dbReference type="PIRSR" id="PIRSR004682-4"/>
    </source>
</evidence>
<feature type="binding site" evidence="10">
    <location>
        <position position="150"/>
    </location>
    <ligand>
        <name>Mg(2+)</name>
        <dbReference type="ChEBI" id="CHEBI:18420"/>
    </ligand>
</feature>
<keyword evidence="4 7" id="KW-0378">Hydrolase</keyword>
<evidence type="ECO:0000313" key="11">
    <source>
        <dbReference type="EMBL" id="OYX56031.1"/>
    </source>
</evidence>
<dbReference type="NCBIfam" id="TIGR01656">
    <property type="entry name" value="Histidinol-ppas"/>
    <property type="match status" value="1"/>
</dbReference>
<evidence type="ECO:0000256" key="7">
    <source>
        <dbReference type="PIRNR" id="PIRNR004682"/>
    </source>
</evidence>
<dbReference type="EMBL" id="NCEQ01000010">
    <property type="protein sequence ID" value="OYX56031.1"/>
    <property type="molecule type" value="Genomic_DNA"/>
</dbReference>
<proteinExistence type="inferred from homology"/>
<feature type="site" description="Contributes to substrate recognition" evidence="9">
    <location>
        <position position="124"/>
    </location>
</feature>
<keyword evidence="2 7" id="KW-0963">Cytoplasm</keyword>
<dbReference type="InterPro" id="IPR006543">
    <property type="entry name" value="Histidinol-phos"/>
</dbReference>
<accession>A0A258HGB7</accession>
<evidence type="ECO:0000256" key="3">
    <source>
        <dbReference type="ARBA" id="ARBA00022723"/>
    </source>
</evidence>
<evidence type="ECO:0000313" key="12">
    <source>
        <dbReference type="Proteomes" id="UP000216147"/>
    </source>
</evidence>
<comment type="subcellular location">
    <subcellularLocation>
        <location evidence="1 7">Cytoplasm</location>
    </subcellularLocation>
</comment>
<comment type="cofactor">
    <cofactor evidence="10">
        <name>Mg(2+)</name>
        <dbReference type="ChEBI" id="CHEBI:18420"/>
    </cofactor>
</comment>
<dbReference type="GO" id="GO:0005975">
    <property type="term" value="P:carbohydrate metabolic process"/>
    <property type="evidence" value="ECO:0007669"/>
    <property type="project" value="InterPro"/>
</dbReference>
<dbReference type="Pfam" id="PF13242">
    <property type="entry name" value="Hydrolase_like"/>
    <property type="match status" value="1"/>
</dbReference>
<reference evidence="11 12" key="1">
    <citation type="submission" date="2017-03" db="EMBL/GenBank/DDBJ databases">
        <title>Lifting the veil on microbial sulfur biogeochemistry in mining wastewaters.</title>
        <authorList>
            <person name="Kantor R.S."/>
            <person name="Colenbrander Nelson T."/>
            <person name="Marshall S."/>
            <person name="Bennett D."/>
            <person name="Apte S."/>
            <person name="Camacho D."/>
            <person name="Thomas B.C."/>
            <person name="Warren L.A."/>
            <person name="Banfield J.F."/>
        </authorList>
    </citation>
    <scope>NUCLEOTIDE SEQUENCE [LARGE SCALE GENOMIC DNA]</scope>
    <source>
        <strain evidence="11">32-68-21</strain>
    </source>
</reference>